<dbReference type="InterPro" id="IPR036890">
    <property type="entry name" value="HATPase_C_sf"/>
</dbReference>
<evidence type="ECO:0000256" key="7">
    <source>
        <dbReference type="ARBA" id="ARBA00023136"/>
    </source>
</evidence>
<dbReference type="InterPro" id="IPR003594">
    <property type="entry name" value="HATPase_dom"/>
</dbReference>
<evidence type="ECO:0000256" key="4">
    <source>
        <dbReference type="ARBA" id="ARBA00022553"/>
    </source>
</evidence>
<dbReference type="GO" id="GO:0000155">
    <property type="term" value="F:phosphorelay sensor kinase activity"/>
    <property type="evidence" value="ECO:0007669"/>
    <property type="project" value="InterPro"/>
</dbReference>
<dbReference type="SUPFAM" id="SSF47384">
    <property type="entry name" value="Homodimeric domain of signal transducing histidine kinase"/>
    <property type="match status" value="1"/>
</dbReference>
<proteinExistence type="predicted"/>
<dbReference type="PRINTS" id="PR00344">
    <property type="entry name" value="BCTRLSENSOR"/>
</dbReference>
<name>A0A4Q1CBJ3_9BACT</name>
<dbReference type="InterPro" id="IPR004358">
    <property type="entry name" value="Sig_transdc_His_kin-like_C"/>
</dbReference>
<reference evidence="11 12" key="1">
    <citation type="submission" date="2019-01" db="EMBL/GenBank/DDBJ databases">
        <title>Lacunisphaera sp. strain TWA-58.</title>
        <authorList>
            <person name="Chen W.-M."/>
        </authorList>
    </citation>
    <scope>NUCLEOTIDE SEQUENCE [LARGE SCALE GENOMIC DNA]</scope>
    <source>
        <strain evidence="11 12">TWA-58</strain>
    </source>
</reference>
<dbReference type="PANTHER" id="PTHR43065:SF42">
    <property type="entry name" value="TWO-COMPONENT SENSOR PPRA"/>
    <property type="match status" value="1"/>
</dbReference>
<feature type="transmembrane region" description="Helical" evidence="9">
    <location>
        <begin position="21"/>
        <end position="40"/>
    </location>
</feature>
<dbReference type="Gene3D" id="3.30.565.10">
    <property type="entry name" value="Histidine kinase-like ATPase, C-terminal domain"/>
    <property type="match status" value="1"/>
</dbReference>
<dbReference type="InterPro" id="IPR003661">
    <property type="entry name" value="HisK_dim/P_dom"/>
</dbReference>
<dbReference type="AlphaFoldDB" id="A0A4Q1CBJ3"/>
<dbReference type="EMBL" id="SDHX01000001">
    <property type="protein sequence ID" value="RXK56282.1"/>
    <property type="molecule type" value="Genomic_DNA"/>
</dbReference>
<gene>
    <name evidence="11" type="ORF">ESB00_10525</name>
</gene>
<feature type="region of interest" description="Disordered" evidence="8">
    <location>
        <begin position="463"/>
        <end position="485"/>
    </location>
</feature>
<accession>A0A4Q1CBJ3</accession>
<dbReference type="InterPro" id="IPR036097">
    <property type="entry name" value="HisK_dim/P_sf"/>
</dbReference>
<dbReference type="GO" id="GO:0016020">
    <property type="term" value="C:membrane"/>
    <property type="evidence" value="ECO:0007669"/>
    <property type="project" value="UniProtKB-SubCell"/>
</dbReference>
<dbReference type="SUPFAM" id="SSF55874">
    <property type="entry name" value="ATPase domain of HSP90 chaperone/DNA topoisomerase II/histidine kinase"/>
    <property type="match status" value="1"/>
</dbReference>
<dbReference type="PANTHER" id="PTHR43065">
    <property type="entry name" value="SENSOR HISTIDINE KINASE"/>
    <property type="match status" value="1"/>
</dbReference>
<evidence type="ECO:0000259" key="10">
    <source>
        <dbReference type="PROSITE" id="PS50109"/>
    </source>
</evidence>
<protein>
    <recommendedName>
        <fullName evidence="3">histidine kinase</fullName>
        <ecNumber evidence="3">2.7.13.3</ecNumber>
    </recommendedName>
</protein>
<evidence type="ECO:0000256" key="9">
    <source>
        <dbReference type="SAM" id="Phobius"/>
    </source>
</evidence>
<sequence>MTVSSQPPSPGQQAGRHFRRRYFVALSLIAALAIAGQVLVQLTLNRQSGDSHVVNMAGYQRMLSQRLTLKILLFDPTQADASAQLDAIEAMRDRWVGTHRKLVIGLPDIAYGATAHSTLAALLDEAGHPLGRIAALAADLSPQSTLSAANRTALLADQELFLPLMDSVVLGLEKSASARVAFLQRVEMALLLITLVVLALEALLIFQPAVRRLQTSIDQLEHRNRQAAGSLASLRHLTGGIAHHFNNLLTGIMGHAELERLDALRDGRSTEYADAQLECGKRAAAIVTQLTRYSGEARYRCEPVTLGPWLRSFIPAGAPDNPDVRITLDIADDATVAIDRSALEPAVHGLLANAIEAMNGSAGLIQVRLTQAVLLEPRTMSGPYRAELPPGLYACLCISDNGEGIAASEFDRIFDPFYSQRGLGRGLGLASVLGIVHGHGGGICVESAPNRGSEVSVYLPLSGRTAGKLPPAAAKKSPSNGAARE</sequence>
<keyword evidence="12" id="KW-1185">Reference proteome</keyword>
<dbReference type="Pfam" id="PF02518">
    <property type="entry name" value="HATPase_c"/>
    <property type="match status" value="1"/>
</dbReference>
<evidence type="ECO:0000256" key="3">
    <source>
        <dbReference type="ARBA" id="ARBA00012438"/>
    </source>
</evidence>
<evidence type="ECO:0000256" key="2">
    <source>
        <dbReference type="ARBA" id="ARBA00004141"/>
    </source>
</evidence>
<dbReference type="Pfam" id="PF13675">
    <property type="entry name" value="PilJ"/>
    <property type="match status" value="1"/>
</dbReference>
<dbReference type="EC" id="2.7.13.3" evidence="3"/>
<keyword evidence="5 9" id="KW-0812">Transmembrane</keyword>
<organism evidence="11 12">
    <name type="scientific">Oleiharenicola lentus</name>
    <dbReference type="NCBI Taxonomy" id="2508720"/>
    <lineage>
        <taxon>Bacteria</taxon>
        <taxon>Pseudomonadati</taxon>
        <taxon>Verrucomicrobiota</taxon>
        <taxon>Opitutia</taxon>
        <taxon>Opitutales</taxon>
        <taxon>Opitutaceae</taxon>
        <taxon>Oleiharenicola</taxon>
    </lineage>
</organism>
<evidence type="ECO:0000256" key="1">
    <source>
        <dbReference type="ARBA" id="ARBA00000085"/>
    </source>
</evidence>
<feature type="transmembrane region" description="Helical" evidence="9">
    <location>
        <begin position="188"/>
        <end position="206"/>
    </location>
</feature>
<keyword evidence="6 9" id="KW-1133">Transmembrane helix</keyword>
<dbReference type="Proteomes" id="UP000290218">
    <property type="component" value="Unassembled WGS sequence"/>
</dbReference>
<dbReference type="CDD" id="cd00082">
    <property type="entry name" value="HisKA"/>
    <property type="match status" value="1"/>
</dbReference>
<dbReference type="PROSITE" id="PS50109">
    <property type="entry name" value="HIS_KIN"/>
    <property type="match status" value="1"/>
</dbReference>
<evidence type="ECO:0000256" key="8">
    <source>
        <dbReference type="SAM" id="MobiDB-lite"/>
    </source>
</evidence>
<comment type="caution">
    <text evidence="11">The sequence shown here is derived from an EMBL/GenBank/DDBJ whole genome shotgun (WGS) entry which is preliminary data.</text>
</comment>
<feature type="domain" description="Histidine kinase" evidence="10">
    <location>
        <begin position="240"/>
        <end position="463"/>
    </location>
</feature>
<keyword evidence="4" id="KW-0597">Phosphoprotein</keyword>
<evidence type="ECO:0000256" key="5">
    <source>
        <dbReference type="ARBA" id="ARBA00022692"/>
    </source>
</evidence>
<dbReference type="InterPro" id="IPR029095">
    <property type="entry name" value="NarX-like_N"/>
</dbReference>
<comment type="catalytic activity">
    <reaction evidence="1">
        <text>ATP + protein L-histidine = ADP + protein N-phospho-L-histidine.</text>
        <dbReference type="EC" id="2.7.13.3"/>
    </reaction>
</comment>
<evidence type="ECO:0000313" key="11">
    <source>
        <dbReference type="EMBL" id="RXK56282.1"/>
    </source>
</evidence>
<keyword evidence="7 9" id="KW-0472">Membrane</keyword>
<dbReference type="Gene3D" id="1.10.287.130">
    <property type="match status" value="1"/>
</dbReference>
<dbReference type="InterPro" id="IPR005467">
    <property type="entry name" value="His_kinase_dom"/>
</dbReference>
<dbReference type="SMART" id="SM00388">
    <property type="entry name" value="HisKA"/>
    <property type="match status" value="1"/>
</dbReference>
<comment type="subcellular location">
    <subcellularLocation>
        <location evidence="2">Membrane</location>
        <topology evidence="2">Multi-pass membrane protein</topology>
    </subcellularLocation>
</comment>
<evidence type="ECO:0000313" key="12">
    <source>
        <dbReference type="Proteomes" id="UP000290218"/>
    </source>
</evidence>
<dbReference type="SMART" id="SM00387">
    <property type="entry name" value="HATPase_c"/>
    <property type="match status" value="1"/>
</dbReference>
<evidence type="ECO:0000256" key="6">
    <source>
        <dbReference type="ARBA" id="ARBA00022989"/>
    </source>
</evidence>